<keyword evidence="1" id="KW-1133">Transmembrane helix</keyword>
<feature type="transmembrane region" description="Helical" evidence="1">
    <location>
        <begin position="48"/>
        <end position="71"/>
    </location>
</feature>
<feature type="transmembrane region" description="Helical" evidence="1">
    <location>
        <begin position="6"/>
        <end position="36"/>
    </location>
</feature>
<proteinExistence type="predicted"/>
<dbReference type="Proteomes" id="UP001642409">
    <property type="component" value="Unassembled WGS sequence"/>
</dbReference>
<name>A0AA86QVY4_9EUKA</name>
<reference evidence="3 4" key="2">
    <citation type="submission" date="2024-07" db="EMBL/GenBank/DDBJ databases">
        <authorList>
            <person name="Akdeniz Z."/>
        </authorList>
    </citation>
    <scope>NUCLEOTIDE SEQUENCE [LARGE SCALE GENOMIC DNA]</scope>
</reference>
<accession>A0AA86QVY4</accession>
<keyword evidence="4" id="KW-1185">Reference proteome</keyword>
<evidence type="ECO:0000313" key="3">
    <source>
        <dbReference type="EMBL" id="CAL6010363.1"/>
    </source>
</evidence>
<dbReference type="EMBL" id="CAXDID020000061">
    <property type="protein sequence ID" value="CAL6010363.1"/>
    <property type="molecule type" value="Genomic_DNA"/>
</dbReference>
<organism evidence="2">
    <name type="scientific">Hexamita inflata</name>
    <dbReference type="NCBI Taxonomy" id="28002"/>
    <lineage>
        <taxon>Eukaryota</taxon>
        <taxon>Metamonada</taxon>
        <taxon>Diplomonadida</taxon>
        <taxon>Hexamitidae</taxon>
        <taxon>Hexamitinae</taxon>
        <taxon>Hexamita</taxon>
    </lineage>
</organism>
<dbReference type="EMBL" id="CATOUU010000906">
    <property type="protein sequence ID" value="CAI9958520.1"/>
    <property type="molecule type" value="Genomic_DNA"/>
</dbReference>
<dbReference type="AlphaFoldDB" id="A0AA86QVY4"/>
<keyword evidence="1" id="KW-0812">Transmembrane</keyword>
<evidence type="ECO:0000313" key="4">
    <source>
        <dbReference type="Proteomes" id="UP001642409"/>
    </source>
</evidence>
<keyword evidence="1" id="KW-0472">Membrane</keyword>
<sequence length="120" mass="14144">MQNLTWYLWLFLFVYFSFLSCKVRSFVMIGMVIVCYPSQGYCWYCQICNCLGNFVYQVSYLGCVSIEVYLFVSQDSIFVYSLIFYVLHDSFVVWQFIGRTQLLQNLVLVCVSLCSNHQCC</sequence>
<comment type="caution">
    <text evidence="2">The sequence shown here is derived from an EMBL/GenBank/DDBJ whole genome shotgun (WGS) entry which is preliminary data.</text>
</comment>
<evidence type="ECO:0000256" key="1">
    <source>
        <dbReference type="SAM" id="Phobius"/>
    </source>
</evidence>
<gene>
    <name evidence="3" type="ORF">HINF_LOCUS22049</name>
    <name evidence="2" type="ORF">HINF_LOCUS46165</name>
</gene>
<evidence type="ECO:0000313" key="2">
    <source>
        <dbReference type="EMBL" id="CAI9958520.1"/>
    </source>
</evidence>
<feature type="transmembrane region" description="Helical" evidence="1">
    <location>
        <begin position="77"/>
        <end position="97"/>
    </location>
</feature>
<reference evidence="2" key="1">
    <citation type="submission" date="2023-06" db="EMBL/GenBank/DDBJ databases">
        <authorList>
            <person name="Kurt Z."/>
        </authorList>
    </citation>
    <scope>NUCLEOTIDE SEQUENCE</scope>
</reference>
<protein>
    <submittedName>
        <fullName evidence="3">Hypothetical_protein</fullName>
    </submittedName>
</protein>